<reference evidence="2 3" key="1">
    <citation type="submission" date="2018-11" db="EMBL/GenBank/DDBJ databases">
        <authorList>
            <person name="Jang G.I."/>
            <person name="Hwang C.Y."/>
        </authorList>
    </citation>
    <scope>NUCLEOTIDE SEQUENCE [LARGE SCALE GENOMIC DNA]</scope>
    <source>
        <strain evidence="2 3">SSM26</strain>
    </source>
</reference>
<feature type="transmembrane region" description="Helical" evidence="1">
    <location>
        <begin position="64"/>
        <end position="85"/>
    </location>
</feature>
<evidence type="ECO:0000256" key="1">
    <source>
        <dbReference type="SAM" id="Phobius"/>
    </source>
</evidence>
<dbReference type="RefSeq" id="WP_123889425.1">
    <property type="nucleotide sequence ID" value="NZ_RKKU01000009.1"/>
</dbReference>
<feature type="transmembrane region" description="Helical" evidence="1">
    <location>
        <begin position="139"/>
        <end position="156"/>
    </location>
</feature>
<keyword evidence="1" id="KW-0812">Transmembrane</keyword>
<proteinExistence type="predicted"/>
<organism evidence="2 3">
    <name type="scientific">Pseudomonas neustonica</name>
    <dbReference type="NCBI Taxonomy" id="2487346"/>
    <lineage>
        <taxon>Bacteria</taxon>
        <taxon>Pseudomonadati</taxon>
        <taxon>Pseudomonadota</taxon>
        <taxon>Gammaproteobacteria</taxon>
        <taxon>Pseudomonadales</taxon>
        <taxon>Pseudomonadaceae</taxon>
        <taxon>Pseudomonas</taxon>
    </lineage>
</organism>
<keyword evidence="1" id="KW-0472">Membrane</keyword>
<accession>A0ABX9XL17</accession>
<dbReference type="Proteomes" id="UP000275199">
    <property type="component" value="Unassembled WGS sequence"/>
</dbReference>
<comment type="caution">
    <text evidence="2">The sequence shown here is derived from an EMBL/GenBank/DDBJ whole genome shotgun (WGS) entry which is preliminary data.</text>
</comment>
<dbReference type="EMBL" id="RKKU01000009">
    <property type="protein sequence ID" value="ROZ84913.1"/>
    <property type="molecule type" value="Genomic_DNA"/>
</dbReference>
<keyword evidence="3" id="KW-1185">Reference proteome</keyword>
<sequence length="248" mass="28574">MFTRKPLTLPPQLQWQYQDEPALAEWSLKARPYNTDIANGIFAALFFIVTPFAAWLGFDTAKTLLGQVLLTIFLWALFLSVVVSMTHQKTKFAYRLTASGLEFCEWKAFPEWLPTLLKWLAVITGVVMLMLVMVHPAALIGAIAGPGLIGLMYLRMGTSSQFRKMHESYHHIVHSWGEFNKVTAFRRRSIIGLGFTYYNPQAEIEDKMIRSIRKIYCRKSHYNELIKIIRAQLPDSTPYEEAYIQIYA</sequence>
<protein>
    <submittedName>
        <fullName evidence="2">Uncharacterized protein</fullName>
    </submittedName>
</protein>
<feature type="transmembrane region" description="Helical" evidence="1">
    <location>
        <begin position="116"/>
        <end position="133"/>
    </location>
</feature>
<evidence type="ECO:0000313" key="2">
    <source>
        <dbReference type="EMBL" id="ROZ84913.1"/>
    </source>
</evidence>
<evidence type="ECO:0000313" key="3">
    <source>
        <dbReference type="Proteomes" id="UP000275199"/>
    </source>
</evidence>
<gene>
    <name evidence="2" type="ORF">EF096_09720</name>
</gene>
<keyword evidence="1" id="KW-1133">Transmembrane helix</keyword>
<feature type="transmembrane region" description="Helical" evidence="1">
    <location>
        <begin position="37"/>
        <end position="58"/>
    </location>
</feature>
<name>A0ABX9XL17_9PSED</name>